<organism evidence="7 8">
    <name type="scientific">Phakopsora pachyrhizi</name>
    <name type="common">Asian soybean rust disease fungus</name>
    <dbReference type="NCBI Taxonomy" id="170000"/>
    <lineage>
        <taxon>Eukaryota</taxon>
        <taxon>Fungi</taxon>
        <taxon>Dikarya</taxon>
        <taxon>Basidiomycota</taxon>
        <taxon>Pucciniomycotina</taxon>
        <taxon>Pucciniomycetes</taxon>
        <taxon>Pucciniales</taxon>
        <taxon>Phakopsoraceae</taxon>
        <taxon>Phakopsora</taxon>
    </lineage>
</organism>
<evidence type="ECO:0000256" key="2">
    <source>
        <dbReference type="ARBA" id="ARBA00022801"/>
    </source>
</evidence>
<sequence length="363" mass="41075">MWCYFSLFLFFFSLGRATGLKEVHKASSLEIENSRNSTTLGLSPSNLYINGIAFGALPAFKEPIEPNEPKDINSKLSKPMAILGDYIKLDTNAEGLRNIDWHLETIQKLPGNPVYQIALMPNHGLKSLSKLVINRIAAKMEEINQKNVTVWLRFGHEMNGQWYSWGLKPNLFKKKWIHLTLAIRKRAPNTYMMWAPNARFGKSVNSVKGGYSPYWPGSQYVDIAALSYYHFGGPSRLNIVPAQNEAIEKLKEFSKLYGYRGKGKPIVLAETSAPFTRSLFGKVPERGGGSEEEIKISWLSQLFSGKMHGEVPELKAISWFEVKKNEKAPDGRYRKSEDFRLLLGKEEVSQEASSYLAGDWQAD</sequence>
<reference evidence="7" key="1">
    <citation type="submission" date="2022-06" db="EMBL/GenBank/DDBJ databases">
        <authorList>
            <consortium name="SYNGENTA / RWTH Aachen University"/>
        </authorList>
    </citation>
    <scope>NUCLEOTIDE SEQUENCE</scope>
</reference>
<dbReference type="GO" id="GO:0006080">
    <property type="term" value="P:substituted mannan metabolic process"/>
    <property type="evidence" value="ECO:0007669"/>
    <property type="project" value="InterPro"/>
</dbReference>
<feature type="active site" description="Proton donor" evidence="4">
    <location>
        <position position="157"/>
    </location>
</feature>
<evidence type="ECO:0000256" key="1">
    <source>
        <dbReference type="ARBA" id="ARBA00007754"/>
    </source>
</evidence>
<dbReference type="Pfam" id="PF02156">
    <property type="entry name" value="Glyco_hydro_26"/>
    <property type="match status" value="1"/>
</dbReference>
<accession>A0AAV0B0A1</accession>
<evidence type="ECO:0000256" key="3">
    <source>
        <dbReference type="ARBA" id="ARBA00023295"/>
    </source>
</evidence>
<gene>
    <name evidence="7" type="ORF">PPACK8108_LOCUS11452</name>
</gene>
<feature type="signal peptide" evidence="5">
    <location>
        <begin position="1"/>
        <end position="17"/>
    </location>
</feature>
<keyword evidence="5" id="KW-0732">Signal</keyword>
<dbReference type="EMBL" id="CALTRL010002646">
    <property type="protein sequence ID" value="CAH7676332.1"/>
    <property type="molecule type" value="Genomic_DNA"/>
</dbReference>
<dbReference type="PANTHER" id="PTHR40079:SF6">
    <property type="entry name" value="GH26 DOMAIN-CONTAINING PROTEIN"/>
    <property type="match status" value="1"/>
</dbReference>
<feature type="domain" description="GH26" evidence="6">
    <location>
        <begin position="35"/>
        <end position="352"/>
    </location>
</feature>
<evidence type="ECO:0000256" key="4">
    <source>
        <dbReference type="PROSITE-ProRule" id="PRU01100"/>
    </source>
</evidence>
<evidence type="ECO:0000313" key="8">
    <source>
        <dbReference type="Proteomes" id="UP001153365"/>
    </source>
</evidence>
<keyword evidence="3 4" id="KW-0326">Glycosidase</keyword>
<evidence type="ECO:0000313" key="7">
    <source>
        <dbReference type="EMBL" id="CAH7676332.1"/>
    </source>
</evidence>
<dbReference type="InterPro" id="IPR022790">
    <property type="entry name" value="GH26_dom"/>
</dbReference>
<dbReference type="AlphaFoldDB" id="A0AAV0B0A1"/>
<dbReference type="GO" id="GO:0016985">
    <property type="term" value="F:mannan endo-1,4-beta-mannosidase activity"/>
    <property type="evidence" value="ECO:0007669"/>
    <property type="project" value="InterPro"/>
</dbReference>
<feature type="chain" id="PRO_5043527221" evidence="5">
    <location>
        <begin position="18"/>
        <end position="363"/>
    </location>
</feature>
<evidence type="ECO:0000256" key="5">
    <source>
        <dbReference type="SAM" id="SignalP"/>
    </source>
</evidence>
<comment type="caution">
    <text evidence="7">The sequence shown here is derived from an EMBL/GenBank/DDBJ whole genome shotgun (WGS) entry which is preliminary data.</text>
</comment>
<dbReference type="SUPFAM" id="SSF51445">
    <property type="entry name" value="(Trans)glycosidases"/>
    <property type="match status" value="1"/>
</dbReference>
<keyword evidence="8" id="KW-1185">Reference proteome</keyword>
<proteinExistence type="inferred from homology"/>
<feature type="active site" description="Nucleophile" evidence="4">
    <location>
        <position position="270"/>
    </location>
</feature>
<dbReference type="Proteomes" id="UP001153365">
    <property type="component" value="Unassembled WGS sequence"/>
</dbReference>
<comment type="similarity">
    <text evidence="1 4">Belongs to the glycosyl hydrolase 26 family.</text>
</comment>
<dbReference type="Gene3D" id="3.20.20.80">
    <property type="entry name" value="Glycosidases"/>
    <property type="match status" value="1"/>
</dbReference>
<keyword evidence="2 4" id="KW-0378">Hydrolase</keyword>
<evidence type="ECO:0000259" key="6">
    <source>
        <dbReference type="PROSITE" id="PS51764"/>
    </source>
</evidence>
<protein>
    <submittedName>
        <fullName evidence="7">Glycoside hydrolase superfamily</fullName>
    </submittedName>
</protein>
<name>A0AAV0B0A1_PHAPC</name>
<dbReference type="PANTHER" id="PTHR40079">
    <property type="entry name" value="MANNAN ENDO-1,4-BETA-MANNOSIDASE E-RELATED"/>
    <property type="match status" value="1"/>
</dbReference>
<dbReference type="InterPro" id="IPR017853">
    <property type="entry name" value="GH"/>
</dbReference>
<dbReference type="PROSITE" id="PS51764">
    <property type="entry name" value="GH26"/>
    <property type="match status" value="1"/>
</dbReference>
<dbReference type="InterPro" id="IPR000805">
    <property type="entry name" value="Glyco_hydro_26"/>
</dbReference>